<reference evidence="2 3" key="1">
    <citation type="submission" date="2020-08" db="EMBL/GenBank/DDBJ databases">
        <title>Functional genomics of gut bacteria from endangered species of beetles.</title>
        <authorList>
            <person name="Carlos-Shanley C."/>
        </authorList>
    </citation>
    <scope>NUCLEOTIDE SEQUENCE [LARGE SCALE GENOMIC DNA]</scope>
    <source>
        <strain evidence="2 3">S00192</strain>
    </source>
</reference>
<evidence type="ECO:0000313" key="2">
    <source>
        <dbReference type="EMBL" id="MBB5770847.1"/>
    </source>
</evidence>
<evidence type="ECO:0008006" key="4">
    <source>
        <dbReference type="Google" id="ProtNLM"/>
    </source>
</evidence>
<name>A0A7W9L4Z7_BREVE</name>
<feature type="region of interest" description="Disordered" evidence="1">
    <location>
        <begin position="1"/>
        <end position="41"/>
    </location>
</feature>
<evidence type="ECO:0000313" key="3">
    <source>
        <dbReference type="Proteomes" id="UP000556201"/>
    </source>
</evidence>
<comment type="caution">
    <text evidence="2">The sequence shown here is derived from an EMBL/GenBank/DDBJ whole genome shotgun (WGS) entry which is preliminary data.</text>
</comment>
<feature type="compositionally biased region" description="Polar residues" evidence="1">
    <location>
        <begin position="25"/>
        <end position="41"/>
    </location>
</feature>
<dbReference type="InterPro" id="IPR007499">
    <property type="entry name" value="ERF_bacteria_virus"/>
</dbReference>
<feature type="region of interest" description="Disordered" evidence="1">
    <location>
        <begin position="252"/>
        <end position="274"/>
    </location>
</feature>
<dbReference type="Proteomes" id="UP000556201">
    <property type="component" value="Unassembled WGS sequence"/>
</dbReference>
<organism evidence="2 3">
    <name type="scientific">Brevundimonas vesicularis</name>
    <name type="common">Pseudomonas vesicularis</name>
    <dbReference type="NCBI Taxonomy" id="41276"/>
    <lineage>
        <taxon>Bacteria</taxon>
        <taxon>Pseudomonadati</taxon>
        <taxon>Pseudomonadota</taxon>
        <taxon>Alphaproteobacteria</taxon>
        <taxon>Caulobacterales</taxon>
        <taxon>Caulobacteraceae</taxon>
        <taxon>Brevundimonas</taxon>
    </lineage>
</organism>
<dbReference type="EMBL" id="JACHLJ010000001">
    <property type="protein sequence ID" value="MBB5770847.1"/>
    <property type="molecule type" value="Genomic_DNA"/>
</dbReference>
<accession>A0A7W9L4Z7</accession>
<sequence>MTDTLFPAAETGEAQEALRDAAEPSEQSMTEQSSPSSALRTSVHTDKFDVALAKAQVELENPAKTKTAKVKGVSKKTGKDFEMSYTYADIGDVLASSRPILAKHGISITQVPMPRTNMMMLVTRLSHAGQWIEGDYPVCQIAADHQQMGSALTYARRYALTAMIGVAAEDDDDGANAASPQRPAGNHQHQQQQREPDFPSAAAQYAADQLRQAKTKEEFTHFWEGQKSGLRETLDDGNFAHVIGVMRTEAKRFAEAPTEKPASEETPFDQKEAA</sequence>
<proteinExistence type="predicted"/>
<dbReference type="Pfam" id="PF04404">
    <property type="entry name" value="ERF"/>
    <property type="match status" value="1"/>
</dbReference>
<gene>
    <name evidence="2" type="ORF">HNP47_000816</name>
</gene>
<protein>
    <recommendedName>
        <fullName evidence="4">ERF superfamily</fullName>
    </recommendedName>
</protein>
<dbReference type="RefSeq" id="WP_184278447.1">
    <property type="nucleotide sequence ID" value="NZ_JACHLJ010000001.1"/>
</dbReference>
<evidence type="ECO:0000256" key="1">
    <source>
        <dbReference type="SAM" id="MobiDB-lite"/>
    </source>
</evidence>
<feature type="region of interest" description="Disordered" evidence="1">
    <location>
        <begin position="171"/>
        <end position="202"/>
    </location>
</feature>
<dbReference type="AlphaFoldDB" id="A0A7W9L4Z7"/>